<proteinExistence type="inferred from homology"/>
<dbReference type="EMBL" id="AP014924">
    <property type="protein sequence ID" value="BAS28621.1"/>
    <property type="molecule type" value="Genomic_DNA"/>
</dbReference>
<comment type="catalytic activity">
    <reaction evidence="6">
        <text>dTTP + H2O = dTMP + diphosphate + H(+)</text>
        <dbReference type="Rhea" id="RHEA:28534"/>
        <dbReference type="ChEBI" id="CHEBI:15377"/>
        <dbReference type="ChEBI" id="CHEBI:15378"/>
        <dbReference type="ChEBI" id="CHEBI:33019"/>
        <dbReference type="ChEBI" id="CHEBI:37568"/>
        <dbReference type="ChEBI" id="CHEBI:63528"/>
        <dbReference type="EC" id="3.6.1.9"/>
    </reaction>
</comment>
<evidence type="ECO:0000256" key="6">
    <source>
        <dbReference type="HAMAP-Rule" id="MF_00528"/>
    </source>
</evidence>
<dbReference type="AlphaFoldDB" id="A0A0K2SND6"/>
<comment type="similarity">
    <text evidence="6">Belongs to the Maf family. YhdE subfamily.</text>
</comment>
<dbReference type="Proteomes" id="UP000065807">
    <property type="component" value="Chromosome"/>
</dbReference>
<evidence type="ECO:0000256" key="4">
    <source>
        <dbReference type="ARBA" id="ARBA00022801"/>
    </source>
</evidence>
<dbReference type="PANTHER" id="PTHR43213:SF5">
    <property type="entry name" value="BIFUNCTIONAL DTTP_UTP PYROPHOSPHATASE_METHYLTRANSFERASE PROTEIN-RELATED"/>
    <property type="match status" value="1"/>
</dbReference>
<dbReference type="InterPro" id="IPR003697">
    <property type="entry name" value="Maf-like"/>
</dbReference>
<keyword evidence="3 6" id="KW-0963">Cytoplasm</keyword>
<feature type="site" description="Important for substrate specificity" evidence="6">
    <location>
        <position position="30"/>
    </location>
</feature>
<feature type="site" description="Important for substrate specificity" evidence="6">
    <location>
        <position position="172"/>
    </location>
</feature>
<protein>
    <recommendedName>
        <fullName evidence="6">dTTP/UTP pyrophosphatase</fullName>
        <shortName evidence="6">dTTPase/UTPase</shortName>
        <ecNumber evidence="6">3.6.1.9</ecNumber>
    </recommendedName>
    <alternativeName>
        <fullName evidence="6">Nucleoside triphosphate pyrophosphatase</fullName>
    </alternativeName>
    <alternativeName>
        <fullName evidence="6">Nucleotide pyrophosphatase</fullName>
        <shortName evidence="6">Nucleotide PPase</shortName>
    </alternativeName>
</protein>
<dbReference type="Gene3D" id="3.90.950.10">
    <property type="match status" value="1"/>
</dbReference>
<dbReference type="SUPFAM" id="SSF52972">
    <property type="entry name" value="ITPase-like"/>
    <property type="match status" value="1"/>
</dbReference>
<comment type="cofactor">
    <cofactor evidence="1 6">
        <name>a divalent metal cation</name>
        <dbReference type="ChEBI" id="CHEBI:60240"/>
    </cofactor>
</comment>
<comment type="catalytic activity">
    <reaction evidence="6">
        <text>UTP + H2O = UMP + diphosphate + H(+)</text>
        <dbReference type="Rhea" id="RHEA:29395"/>
        <dbReference type="ChEBI" id="CHEBI:15377"/>
        <dbReference type="ChEBI" id="CHEBI:15378"/>
        <dbReference type="ChEBI" id="CHEBI:33019"/>
        <dbReference type="ChEBI" id="CHEBI:46398"/>
        <dbReference type="ChEBI" id="CHEBI:57865"/>
        <dbReference type="EC" id="3.6.1.9"/>
    </reaction>
</comment>
<dbReference type="HAMAP" id="MF_00528">
    <property type="entry name" value="Maf"/>
    <property type="match status" value="1"/>
</dbReference>
<name>A0A0K2SND6_LIMPI</name>
<dbReference type="STRING" id="1555112.LIP_2792"/>
<dbReference type="EC" id="3.6.1.9" evidence="6"/>
<dbReference type="PANTHER" id="PTHR43213">
    <property type="entry name" value="BIFUNCTIONAL DTTP/UTP PYROPHOSPHATASE/METHYLTRANSFERASE PROTEIN-RELATED"/>
    <property type="match status" value="1"/>
</dbReference>
<dbReference type="GO" id="GO:0009117">
    <property type="term" value="P:nucleotide metabolic process"/>
    <property type="evidence" value="ECO:0007669"/>
    <property type="project" value="UniProtKB-KW"/>
</dbReference>
<evidence type="ECO:0000256" key="3">
    <source>
        <dbReference type="ARBA" id="ARBA00022490"/>
    </source>
</evidence>
<keyword evidence="5 6" id="KW-0546">Nucleotide metabolism</keyword>
<feature type="active site" description="Proton acceptor" evidence="6">
    <location>
        <position position="88"/>
    </location>
</feature>
<dbReference type="FunFam" id="3.90.950.10:FF:000005">
    <property type="entry name" value="7-methyl-GTP pyrophosphatase"/>
    <property type="match status" value="1"/>
</dbReference>
<gene>
    <name evidence="7" type="ORF">LIP_2792</name>
</gene>
<feature type="site" description="Important for substrate specificity" evidence="6">
    <location>
        <position position="89"/>
    </location>
</feature>
<dbReference type="NCBIfam" id="TIGR00172">
    <property type="entry name" value="maf"/>
    <property type="match status" value="1"/>
</dbReference>
<dbReference type="PIRSF" id="PIRSF006305">
    <property type="entry name" value="Maf"/>
    <property type="match status" value="1"/>
</dbReference>
<keyword evidence="8" id="KW-1185">Reference proteome</keyword>
<dbReference type="PATRIC" id="fig|1555112.3.peg.2835"/>
<evidence type="ECO:0000313" key="7">
    <source>
        <dbReference type="EMBL" id="BAS28621.1"/>
    </source>
</evidence>
<accession>A0A0K2SND6</accession>
<evidence type="ECO:0000313" key="8">
    <source>
        <dbReference type="Proteomes" id="UP000065807"/>
    </source>
</evidence>
<dbReference type="OrthoDB" id="9807767at2"/>
<dbReference type="InterPro" id="IPR029001">
    <property type="entry name" value="ITPase-like_fam"/>
</dbReference>
<dbReference type="Pfam" id="PF02545">
    <property type="entry name" value="Maf"/>
    <property type="match status" value="1"/>
</dbReference>
<evidence type="ECO:0000256" key="2">
    <source>
        <dbReference type="ARBA" id="ARBA00004496"/>
    </source>
</evidence>
<dbReference type="GO" id="GO:0036221">
    <property type="term" value="F:UTP diphosphatase activity"/>
    <property type="evidence" value="ECO:0007669"/>
    <property type="project" value="RHEA"/>
</dbReference>
<reference evidence="8" key="1">
    <citation type="submission" date="2015-07" db="EMBL/GenBank/DDBJ databases">
        <title>Complete genome sequence and phylogenetic analysis of Limnochorda pilosa.</title>
        <authorList>
            <person name="Watanabe M."/>
            <person name="Kojima H."/>
            <person name="Fukui M."/>
        </authorList>
    </citation>
    <scope>NUCLEOTIDE SEQUENCE [LARGE SCALE GENOMIC DNA]</scope>
    <source>
        <strain evidence="8">HC45</strain>
    </source>
</reference>
<keyword evidence="4 6" id="KW-0378">Hydrolase</keyword>
<comment type="caution">
    <text evidence="6">Lacks conserved residue(s) required for the propagation of feature annotation.</text>
</comment>
<evidence type="ECO:0000256" key="1">
    <source>
        <dbReference type="ARBA" id="ARBA00001968"/>
    </source>
</evidence>
<dbReference type="GO" id="GO:0005737">
    <property type="term" value="C:cytoplasm"/>
    <property type="evidence" value="ECO:0007669"/>
    <property type="project" value="UniProtKB-SubCell"/>
</dbReference>
<organism evidence="7 8">
    <name type="scientific">Limnochorda pilosa</name>
    <dbReference type="NCBI Taxonomy" id="1555112"/>
    <lineage>
        <taxon>Bacteria</taxon>
        <taxon>Bacillati</taxon>
        <taxon>Bacillota</taxon>
        <taxon>Limnochordia</taxon>
        <taxon>Limnochordales</taxon>
        <taxon>Limnochordaceae</taxon>
        <taxon>Limnochorda</taxon>
    </lineage>
</organism>
<dbReference type="RefSeq" id="WP_068139249.1">
    <property type="nucleotide sequence ID" value="NZ_AP014924.1"/>
</dbReference>
<comment type="function">
    <text evidence="6">Nucleoside triphosphate pyrophosphatase that hydrolyzes dTTP and UTP. May have a dual role in cell division arrest and in preventing the incorporation of modified nucleotides into cellular nucleic acids.</text>
</comment>
<dbReference type="KEGG" id="lpil:LIP_2792"/>
<dbReference type="CDD" id="cd00555">
    <property type="entry name" value="Maf"/>
    <property type="match status" value="1"/>
</dbReference>
<sequence length="209" mass="22565">MVEYEALATGKDGPLQVERPRLVLASASPRRKVLLEKLGIPFEVAPANVAEDDVSPGDPPEVRVERLALVKAQAVHRARPEAVVIGADTLVEVDGRVLGKPRDEAEAATMLRLLSGREHSVHTGLALVGPGGRSQAAHESTRVRFRPLDDREIVAYVATGSPMDKAGAYGIQDQAATFVSRVEGCFFSVMGLPLARLVEELRRFGVTWP</sequence>
<evidence type="ECO:0000256" key="5">
    <source>
        <dbReference type="ARBA" id="ARBA00023080"/>
    </source>
</evidence>
<reference evidence="8" key="2">
    <citation type="journal article" date="2016" name="Int. J. Syst. Evol. Microbiol.">
        <title>Complete genome sequence and cell structure of Limnochorda pilosa, a Gram-negative spore-former within the phylum Firmicutes.</title>
        <authorList>
            <person name="Watanabe M."/>
            <person name="Kojima H."/>
            <person name="Fukui M."/>
        </authorList>
    </citation>
    <scope>NUCLEOTIDE SEQUENCE [LARGE SCALE GENOMIC DNA]</scope>
    <source>
        <strain evidence="8">HC45</strain>
    </source>
</reference>
<comment type="subcellular location">
    <subcellularLocation>
        <location evidence="2 6">Cytoplasm</location>
    </subcellularLocation>
</comment>
<dbReference type="GO" id="GO:0036218">
    <property type="term" value="F:dTTP diphosphatase activity"/>
    <property type="evidence" value="ECO:0007669"/>
    <property type="project" value="RHEA"/>
</dbReference>